<evidence type="ECO:0000313" key="3">
    <source>
        <dbReference type="Proteomes" id="UP000283895"/>
    </source>
</evidence>
<feature type="compositionally biased region" description="Basic and acidic residues" evidence="1">
    <location>
        <begin position="72"/>
        <end position="81"/>
    </location>
</feature>
<feature type="region of interest" description="Disordered" evidence="1">
    <location>
        <begin position="72"/>
        <end position="96"/>
    </location>
</feature>
<name>A0A423WJW0_9PEZI</name>
<sequence length="204" mass="22261">MEHSGPNNNSDCMCRGPPYPLCDSCIYLVPITVLYNLQPFNAPPPRAPGQDDDDDDGNIYEITLIYASDPVHEEADSDETHSYMQLRDGPGFNTDAHAAEFGTHEDEELESNNDAVSTLSSAPHTDEAVFDASSDYQECLGESSGDPTDTDALSEASSSDEEVDISEFDGWTTQQLFQECGAILQEILDIEGGVLENLETPQDE</sequence>
<dbReference type="EMBL" id="LKEA01000015">
    <property type="protein sequence ID" value="ROW03683.1"/>
    <property type="molecule type" value="Genomic_DNA"/>
</dbReference>
<comment type="caution">
    <text evidence="2">The sequence shown here is derived from an EMBL/GenBank/DDBJ whole genome shotgun (WGS) entry which is preliminary data.</text>
</comment>
<dbReference type="AlphaFoldDB" id="A0A423WJW0"/>
<dbReference type="OrthoDB" id="10625147at2759"/>
<proteinExistence type="predicted"/>
<organism evidence="2 3">
    <name type="scientific">Cytospora schulzeri</name>
    <dbReference type="NCBI Taxonomy" id="448051"/>
    <lineage>
        <taxon>Eukaryota</taxon>
        <taxon>Fungi</taxon>
        <taxon>Dikarya</taxon>
        <taxon>Ascomycota</taxon>
        <taxon>Pezizomycotina</taxon>
        <taxon>Sordariomycetes</taxon>
        <taxon>Sordariomycetidae</taxon>
        <taxon>Diaporthales</taxon>
        <taxon>Cytosporaceae</taxon>
        <taxon>Cytospora</taxon>
    </lineage>
</organism>
<evidence type="ECO:0000313" key="2">
    <source>
        <dbReference type="EMBL" id="ROW03683.1"/>
    </source>
</evidence>
<gene>
    <name evidence="2" type="ORF">VMCG_05409</name>
</gene>
<evidence type="ECO:0000256" key="1">
    <source>
        <dbReference type="SAM" id="MobiDB-lite"/>
    </source>
</evidence>
<keyword evidence="3" id="KW-1185">Reference proteome</keyword>
<feature type="region of interest" description="Disordered" evidence="1">
    <location>
        <begin position="138"/>
        <end position="165"/>
    </location>
</feature>
<dbReference type="Proteomes" id="UP000283895">
    <property type="component" value="Unassembled WGS sequence"/>
</dbReference>
<reference evidence="2 3" key="1">
    <citation type="submission" date="2015-09" db="EMBL/GenBank/DDBJ databases">
        <title>Host preference determinants of Valsa canker pathogens revealed by comparative genomics.</title>
        <authorList>
            <person name="Yin Z."/>
            <person name="Huang L."/>
        </authorList>
    </citation>
    <scope>NUCLEOTIDE SEQUENCE [LARGE SCALE GENOMIC DNA]</scope>
    <source>
        <strain evidence="2 3">03-1</strain>
    </source>
</reference>
<protein>
    <submittedName>
        <fullName evidence="2">Uncharacterized protein</fullName>
    </submittedName>
</protein>
<accession>A0A423WJW0</accession>